<dbReference type="EMBL" id="AAMD01000129">
    <property type="protein sequence ID" value="EAU64134.1"/>
    <property type="molecule type" value="Genomic_DNA"/>
</dbReference>
<gene>
    <name evidence="2" type="ordered locus">STAUR_5597</name>
    <name evidence="3" type="ORF">STIAU_5424</name>
</gene>
<dbReference type="eggNOG" id="ENOG5031D2F">
    <property type="taxonomic scope" value="Bacteria"/>
</dbReference>
<evidence type="ECO:0000313" key="2">
    <source>
        <dbReference type="EMBL" id="ADO73362.1"/>
    </source>
</evidence>
<sequence length="255" mass="27421">MTSLSLKPFLGAVVLLSAPVSLADSTTTIPAFEAQVATARGAASPGESTVVRAELSQALSLFLSDDGTVDAQERTYLGTRLGDAAFLTGIDASAWQYFTDFYHLNDGATVPAVPHLWWPGSTPEELYGVSGPLADASEIRDGYVEGIANQLTLVHAAYTSFGIDRQPSHFVPIDTNELIAQLSVRYDGQTVSEEEVNGAAAYITWISRNSHLLYKATWFCAHCGGGPGDMGGSIFAAVSTDRRRVRMVRVRTWVE</sequence>
<dbReference type="Proteomes" id="UP000032702">
    <property type="component" value="Unassembled WGS sequence"/>
</dbReference>
<dbReference type="RefSeq" id="WP_002616944.1">
    <property type="nucleotide sequence ID" value="NC_014623.1"/>
</dbReference>
<reference evidence="3 5" key="1">
    <citation type="submission" date="2006-04" db="EMBL/GenBank/DDBJ databases">
        <authorList>
            <person name="Nierman W.C."/>
        </authorList>
    </citation>
    <scope>NUCLEOTIDE SEQUENCE [LARGE SCALE GENOMIC DNA]</scope>
    <source>
        <strain evidence="3 5">DW4/3-1</strain>
    </source>
</reference>
<reference evidence="2 4" key="2">
    <citation type="journal article" date="2011" name="Mol. Biol. Evol.">
        <title>Comparative genomic analysis of fruiting body formation in Myxococcales.</title>
        <authorList>
            <person name="Huntley S."/>
            <person name="Hamann N."/>
            <person name="Wegener-Feldbrugge S."/>
            <person name="Treuner-Lange A."/>
            <person name="Kube M."/>
            <person name="Reinhardt R."/>
            <person name="Klages S."/>
            <person name="Muller R."/>
            <person name="Ronning C.M."/>
            <person name="Nierman W.C."/>
            <person name="Sogaard-Andersen L."/>
        </authorList>
    </citation>
    <scope>NUCLEOTIDE SEQUENCE [LARGE SCALE GENOMIC DNA]</scope>
    <source>
        <strain evidence="2 4">DW4/3-1</strain>
    </source>
</reference>
<accession>Q08UG5</accession>
<evidence type="ECO:0000313" key="4">
    <source>
        <dbReference type="Proteomes" id="UP000001351"/>
    </source>
</evidence>
<dbReference type="HOGENOM" id="CLU_1093390_0_0_7"/>
<evidence type="ECO:0000313" key="5">
    <source>
        <dbReference type="Proteomes" id="UP000032702"/>
    </source>
</evidence>
<proteinExistence type="predicted"/>
<keyword evidence="4" id="KW-1185">Reference proteome</keyword>
<organism evidence="3 5">
    <name type="scientific">Stigmatella aurantiaca (strain DW4/3-1)</name>
    <dbReference type="NCBI Taxonomy" id="378806"/>
    <lineage>
        <taxon>Bacteria</taxon>
        <taxon>Pseudomonadati</taxon>
        <taxon>Myxococcota</taxon>
        <taxon>Myxococcia</taxon>
        <taxon>Myxococcales</taxon>
        <taxon>Cystobacterineae</taxon>
        <taxon>Archangiaceae</taxon>
        <taxon>Stigmatella</taxon>
    </lineage>
</organism>
<feature type="chain" id="PRO_5010840110" evidence="1">
    <location>
        <begin position="24"/>
        <end position="255"/>
    </location>
</feature>
<evidence type="ECO:0000313" key="3">
    <source>
        <dbReference type="EMBL" id="EAU64134.1"/>
    </source>
</evidence>
<name>Q08UG5_STIAD</name>
<dbReference type="AlphaFoldDB" id="Q08UG5"/>
<evidence type="ECO:0000256" key="1">
    <source>
        <dbReference type="SAM" id="SignalP"/>
    </source>
</evidence>
<dbReference type="Proteomes" id="UP000001351">
    <property type="component" value="Chromosome"/>
</dbReference>
<protein>
    <submittedName>
        <fullName evidence="3">Uncharacterized protein</fullName>
    </submittedName>
</protein>
<dbReference type="KEGG" id="sur:STAUR_5597"/>
<keyword evidence="1" id="KW-0732">Signal</keyword>
<dbReference type="STRING" id="378806.STAUR_5597"/>
<dbReference type="OrthoDB" id="5522983at2"/>
<dbReference type="EMBL" id="CP002271">
    <property type="protein sequence ID" value="ADO73362.1"/>
    <property type="molecule type" value="Genomic_DNA"/>
</dbReference>
<feature type="signal peptide" evidence="1">
    <location>
        <begin position="1"/>
        <end position="23"/>
    </location>
</feature>